<dbReference type="PROSITE" id="PS51257">
    <property type="entry name" value="PROKAR_LIPOPROTEIN"/>
    <property type="match status" value="1"/>
</dbReference>
<reference evidence="14 15" key="1">
    <citation type="submission" date="2015-01" db="EMBL/GenBank/DDBJ databases">
        <title>Rufibacter sp./DG31D/ whole genome sequencing.</title>
        <authorList>
            <person name="Kim M.K."/>
            <person name="Srinivasan S."/>
            <person name="Lee J.-J."/>
        </authorList>
    </citation>
    <scope>NUCLEOTIDE SEQUENCE [LARGE SCALE GENOMIC DNA]</scope>
    <source>
        <strain evidence="14 15">DG31D</strain>
    </source>
</reference>
<proteinExistence type="inferred from homology"/>
<dbReference type="GO" id="GO:0004412">
    <property type="term" value="F:homoserine dehydrogenase activity"/>
    <property type="evidence" value="ECO:0007669"/>
    <property type="project" value="UniProtKB-EC"/>
</dbReference>
<dbReference type="GO" id="GO:0009088">
    <property type="term" value="P:threonine biosynthetic process"/>
    <property type="evidence" value="ECO:0007669"/>
    <property type="project" value="UniProtKB-UniPathway"/>
</dbReference>
<dbReference type="InterPro" id="IPR001342">
    <property type="entry name" value="HDH_cat"/>
</dbReference>
<evidence type="ECO:0000256" key="2">
    <source>
        <dbReference type="ARBA" id="ARBA00005062"/>
    </source>
</evidence>
<evidence type="ECO:0000256" key="4">
    <source>
        <dbReference type="ARBA" id="ARBA00013213"/>
    </source>
</evidence>
<evidence type="ECO:0000259" key="12">
    <source>
        <dbReference type="Pfam" id="PF00742"/>
    </source>
</evidence>
<dbReference type="STRING" id="1379910.TH63_09580"/>
<dbReference type="RefSeq" id="WP_053093772.1">
    <property type="nucleotide sequence ID" value="NZ_CP010777.1"/>
</dbReference>
<evidence type="ECO:0000256" key="5">
    <source>
        <dbReference type="ARBA" id="ARBA00013376"/>
    </source>
</evidence>
<evidence type="ECO:0000256" key="8">
    <source>
        <dbReference type="ARBA" id="ARBA00023002"/>
    </source>
</evidence>
<comment type="catalytic activity">
    <reaction evidence="10">
        <text>L-homoserine + NADP(+) = L-aspartate 4-semialdehyde + NADPH + H(+)</text>
        <dbReference type="Rhea" id="RHEA:15761"/>
        <dbReference type="ChEBI" id="CHEBI:15378"/>
        <dbReference type="ChEBI" id="CHEBI:57476"/>
        <dbReference type="ChEBI" id="CHEBI:57783"/>
        <dbReference type="ChEBI" id="CHEBI:58349"/>
        <dbReference type="ChEBI" id="CHEBI:537519"/>
        <dbReference type="EC" id="1.1.1.3"/>
    </reaction>
</comment>
<dbReference type="EMBL" id="CP010777">
    <property type="protein sequence ID" value="AKQ45836.1"/>
    <property type="molecule type" value="Genomic_DNA"/>
</dbReference>
<dbReference type="PANTHER" id="PTHR43331">
    <property type="entry name" value="HOMOSERINE DEHYDROGENASE"/>
    <property type="match status" value="1"/>
</dbReference>
<dbReference type="FunFam" id="3.30.360.10:FF:000005">
    <property type="entry name" value="Homoserine dehydrogenase"/>
    <property type="match status" value="1"/>
</dbReference>
<dbReference type="Pfam" id="PF03447">
    <property type="entry name" value="NAD_binding_3"/>
    <property type="match status" value="1"/>
</dbReference>
<evidence type="ECO:0000313" key="14">
    <source>
        <dbReference type="EMBL" id="AKQ45836.1"/>
    </source>
</evidence>
<keyword evidence="9 10" id="KW-0486">Methionine biosynthesis</keyword>
<keyword evidence="15" id="KW-1185">Reference proteome</keyword>
<dbReference type="Gene3D" id="3.40.50.720">
    <property type="entry name" value="NAD(P)-binding Rossmann-like Domain"/>
    <property type="match status" value="1"/>
</dbReference>
<keyword evidence="10" id="KW-0521">NADP</keyword>
<dbReference type="PROSITE" id="PS01042">
    <property type="entry name" value="HOMOSER_DHGENASE"/>
    <property type="match status" value="1"/>
</dbReference>
<sequence length="417" mass="45840">MDSHRLLTIGLFGFGCVGQGLYDILAREESLPYKVARICVKDPNKLRPLPPENFTYDWLEVVQDEHLDILVEAISDANEAYAIVSEALRRGKKVVTANKKLVAYHLPELLALQEEFGGTLLYESAVAGGIPIIRTVEEYFSNEPVARVHGILNGSSNYILSQIFKNQKAYSEALKEAQDKGFAELDPWLDVAGADSRHKLCILAAHAFGRTLAPEEVAFFGIDFLGHQDWEFAKQHDAVIKLVASVHETADGELVPLVLPSLVRASDDLYGVEQEFNGVVVEGGYSGTQLFKGRGAGGHPTGSAVLSDIESISRGYRYGYKKLQRHKNAAALALDYELEVYLRCPEPDLVVALGLSNLQTVQREADAFSLIGTVTLGNLIKSQEQIRQAGAYIMALSSGFEEVKEVREKESVAWSNA</sequence>
<dbReference type="GO" id="GO:0009086">
    <property type="term" value="P:methionine biosynthetic process"/>
    <property type="evidence" value="ECO:0007669"/>
    <property type="project" value="UniProtKB-KW"/>
</dbReference>
<protein>
    <recommendedName>
        <fullName evidence="5 10">Homoserine dehydrogenase</fullName>
        <ecNumber evidence="4 10">1.1.1.3</ecNumber>
    </recommendedName>
</protein>
<dbReference type="InterPro" id="IPR019811">
    <property type="entry name" value="HDH_CS"/>
</dbReference>
<dbReference type="EC" id="1.1.1.3" evidence="4 10"/>
<dbReference type="Gene3D" id="3.30.360.10">
    <property type="entry name" value="Dihydrodipicolinate Reductase, domain 2"/>
    <property type="match status" value="1"/>
</dbReference>
<gene>
    <name evidence="14" type="ORF">TH63_09580</name>
</gene>
<keyword evidence="6 10" id="KW-0028">Amino-acid biosynthesis</keyword>
<dbReference type="InterPro" id="IPR005106">
    <property type="entry name" value="Asp/hSer_DH_NAD-bd"/>
</dbReference>
<dbReference type="KEGG" id="ruf:TH63_09580"/>
<evidence type="ECO:0000256" key="9">
    <source>
        <dbReference type="ARBA" id="ARBA00023167"/>
    </source>
</evidence>
<dbReference type="InterPro" id="IPR036291">
    <property type="entry name" value="NAD(P)-bd_dom_sf"/>
</dbReference>
<feature type="domain" description="Homoserine dehydrogenase catalytic" evidence="12">
    <location>
        <begin position="131"/>
        <end position="309"/>
    </location>
</feature>
<evidence type="ECO:0000256" key="10">
    <source>
        <dbReference type="RuleBase" id="RU000579"/>
    </source>
</evidence>
<dbReference type="UniPathway" id="UPA00050">
    <property type="reaction ID" value="UER00063"/>
</dbReference>
<keyword evidence="8 10" id="KW-0560">Oxidoreductase</keyword>
<organism evidence="14 15">
    <name type="scientific">Rufibacter radiotolerans</name>
    <dbReference type="NCBI Taxonomy" id="1379910"/>
    <lineage>
        <taxon>Bacteria</taxon>
        <taxon>Pseudomonadati</taxon>
        <taxon>Bacteroidota</taxon>
        <taxon>Cytophagia</taxon>
        <taxon>Cytophagales</taxon>
        <taxon>Hymenobacteraceae</taxon>
        <taxon>Rufibacter</taxon>
    </lineage>
</organism>
<comment type="similarity">
    <text evidence="3 11">Belongs to the homoserine dehydrogenase family.</text>
</comment>
<evidence type="ECO:0000256" key="11">
    <source>
        <dbReference type="RuleBase" id="RU004171"/>
    </source>
</evidence>
<evidence type="ECO:0000256" key="7">
    <source>
        <dbReference type="ARBA" id="ARBA00022697"/>
    </source>
</evidence>
<dbReference type="PANTHER" id="PTHR43331:SF1">
    <property type="entry name" value="HOMOSERINE DEHYDROGENASE"/>
    <property type="match status" value="1"/>
</dbReference>
<keyword evidence="7 10" id="KW-0791">Threonine biosynthesis</keyword>
<evidence type="ECO:0000256" key="3">
    <source>
        <dbReference type="ARBA" id="ARBA00006753"/>
    </source>
</evidence>
<dbReference type="UniPathway" id="UPA00051">
    <property type="reaction ID" value="UER00465"/>
</dbReference>
<feature type="domain" description="Aspartate/homoserine dehydrogenase NAD-binding" evidence="13">
    <location>
        <begin position="13"/>
        <end position="123"/>
    </location>
</feature>
<dbReference type="PATRIC" id="fig|1379910.4.peg.2080"/>
<name>A0A0H4W5X4_9BACT</name>
<evidence type="ECO:0000313" key="15">
    <source>
        <dbReference type="Proteomes" id="UP000036458"/>
    </source>
</evidence>
<evidence type="ECO:0000256" key="6">
    <source>
        <dbReference type="ARBA" id="ARBA00022605"/>
    </source>
</evidence>
<dbReference type="NCBIfam" id="NF004976">
    <property type="entry name" value="PRK06349.1"/>
    <property type="match status" value="1"/>
</dbReference>
<evidence type="ECO:0000259" key="13">
    <source>
        <dbReference type="Pfam" id="PF03447"/>
    </source>
</evidence>
<evidence type="ECO:0000256" key="1">
    <source>
        <dbReference type="ARBA" id="ARBA00005056"/>
    </source>
</evidence>
<accession>A0A0H4W5X4</accession>
<dbReference type="Proteomes" id="UP000036458">
    <property type="component" value="Chromosome"/>
</dbReference>
<comment type="pathway">
    <text evidence="2 10">Amino-acid biosynthesis; L-methionine biosynthesis via de novo pathway; L-homoserine from L-aspartate: step 3/3.</text>
</comment>
<dbReference type="OrthoDB" id="9808167at2"/>
<dbReference type="AlphaFoldDB" id="A0A0H4W5X4"/>
<dbReference type="SUPFAM" id="SSF55347">
    <property type="entry name" value="Glyceraldehyde-3-phosphate dehydrogenase-like, C-terminal domain"/>
    <property type="match status" value="1"/>
</dbReference>
<comment type="pathway">
    <text evidence="1 10">Amino-acid biosynthesis; L-threonine biosynthesis; L-threonine from L-aspartate: step 3/5.</text>
</comment>
<dbReference type="GO" id="GO:0050661">
    <property type="term" value="F:NADP binding"/>
    <property type="evidence" value="ECO:0007669"/>
    <property type="project" value="InterPro"/>
</dbReference>
<dbReference type="SUPFAM" id="SSF51735">
    <property type="entry name" value="NAD(P)-binding Rossmann-fold domains"/>
    <property type="match status" value="1"/>
</dbReference>
<dbReference type="Pfam" id="PF00742">
    <property type="entry name" value="Homoserine_dh"/>
    <property type="match status" value="1"/>
</dbReference>